<dbReference type="Proteomes" id="UP001165082">
    <property type="component" value="Unassembled WGS sequence"/>
</dbReference>
<dbReference type="GO" id="GO:0008934">
    <property type="term" value="F:inositol monophosphate 1-phosphatase activity"/>
    <property type="evidence" value="ECO:0007669"/>
    <property type="project" value="TreeGrafter"/>
</dbReference>
<reference evidence="3" key="1">
    <citation type="submission" date="2022-07" db="EMBL/GenBank/DDBJ databases">
        <title>Genome analysis of Parmales, a sister group of diatoms, reveals the evolutionary specialization of diatoms from phago-mixotrophs to photoautotrophs.</title>
        <authorList>
            <person name="Ban H."/>
            <person name="Sato S."/>
            <person name="Yoshikawa S."/>
            <person name="Kazumasa Y."/>
            <person name="Nakamura Y."/>
            <person name="Ichinomiya M."/>
            <person name="Saitoh K."/>
            <person name="Sato N."/>
            <person name="Blanc-Mathieu R."/>
            <person name="Endo H."/>
            <person name="Kuwata A."/>
            <person name="Ogata H."/>
        </authorList>
    </citation>
    <scope>NUCLEOTIDE SEQUENCE</scope>
</reference>
<dbReference type="GO" id="GO:0046872">
    <property type="term" value="F:metal ion binding"/>
    <property type="evidence" value="ECO:0007669"/>
    <property type="project" value="UniProtKB-KW"/>
</dbReference>
<dbReference type="PRINTS" id="PR00377">
    <property type="entry name" value="IMPHPHTASES"/>
</dbReference>
<keyword evidence="2" id="KW-0460">Magnesium</keyword>
<accession>A0A9W7F9S5</accession>
<name>A0A9W7F9S5_9STRA</name>
<dbReference type="GO" id="GO:0007165">
    <property type="term" value="P:signal transduction"/>
    <property type="evidence" value="ECO:0007669"/>
    <property type="project" value="TreeGrafter"/>
</dbReference>
<evidence type="ECO:0008006" key="5">
    <source>
        <dbReference type="Google" id="ProtNLM"/>
    </source>
</evidence>
<gene>
    <name evidence="3" type="ORF">TrRE_jg6037</name>
</gene>
<dbReference type="Gene3D" id="3.30.540.10">
    <property type="entry name" value="Fructose-1,6-Bisphosphatase, subunit A, domain 1"/>
    <property type="match status" value="1"/>
</dbReference>
<proteinExistence type="inferred from homology"/>
<sequence length="349" mass="37921">MCEIADALLFVLTAALLHRRHSEQPALSSSLVEEEGIVEDSLEILDSSHPYYPHLSVAIKAAVLCFRGEFGRFLSTPTSSLTGMAQYTKSNDTDITTSRPTWIIDPIDGTTNFAAGNPLCCISIAFVDQGTSKVGVIMSGSGELFVAVEGEGAYYNGVRVDDARREEDPGVDTRREEDREGIDVAGDKRGESQEFFDAGEREEDIEFDHQVSPEKLSKKLSDCNICVEFGYERDAEAIDAMTGVVGKILKNGCRSIRMMGSGVLDLIFVALGRYDAVYCGVAGEGWKVWDYAAASVFVRESGCLISNWGVGDVVVGAGDESSFNMSGSTCICCRSEHVREELVNILKNP</sequence>
<dbReference type="Pfam" id="PF00459">
    <property type="entry name" value="Inositol_P"/>
    <property type="match status" value="1"/>
</dbReference>
<comment type="caution">
    <text evidence="3">The sequence shown here is derived from an EMBL/GenBank/DDBJ whole genome shotgun (WGS) entry which is preliminary data.</text>
</comment>
<dbReference type="PANTHER" id="PTHR20854:SF4">
    <property type="entry name" value="INOSITOL-1-MONOPHOSPHATASE-RELATED"/>
    <property type="match status" value="1"/>
</dbReference>
<dbReference type="OrthoDB" id="10254945at2759"/>
<dbReference type="AlphaFoldDB" id="A0A9W7F9S5"/>
<organism evidence="3 4">
    <name type="scientific">Triparma retinervis</name>
    <dbReference type="NCBI Taxonomy" id="2557542"/>
    <lineage>
        <taxon>Eukaryota</taxon>
        <taxon>Sar</taxon>
        <taxon>Stramenopiles</taxon>
        <taxon>Ochrophyta</taxon>
        <taxon>Bolidophyceae</taxon>
        <taxon>Parmales</taxon>
        <taxon>Triparmaceae</taxon>
        <taxon>Triparma</taxon>
    </lineage>
</organism>
<protein>
    <recommendedName>
        <fullName evidence="5">Inositol-phosphate phosphatase</fullName>
    </recommendedName>
</protein>
<keyword evidence="4" id="KW-1185">Reference proteome</keyword>
<dbReference type="EMBL" id="BRXZ01000266">
    <property type="protein sequence ID" value="GMI08454.1"/>
    <property type="molecule type" value="Genomic_DNA"/>
</dbReference>
<keyword evidence="2" id="KW-0479">Metal-binding</keyword>
<dbReference type="SUPFAM" id="SSF56655">
    <property type="entry name" value="Carbohydrate phosphatase"/>
    <property type="match status" value="1"/>
</dbReference>
<evidence type="ECO:0000256" key="1">
    <source>
        <dbReference type="ARBA" id="ARBA00009759"/>
    </source>
</evidence>
<feature type="binding site" evidence="2">
    <location>
        <position position="108"/>
    </location>
    <ligand>
        <name>Mg(2+)</name>
        <dbReference type="ChEBI" id="CHEBI:18420"/>
        <label>1</label>
        <note>catalytic</note>
    </ligand>
</feature>
<feature type="binding site" evidence="2">
    <location>
        <position position="107"/>
    </location>
    <ligand>
        <name>Mg(2+)</name>
        <dbReference type="ChEBI" id="CHEBI:18420"/>
        <label>1</label>
        <note>catalytic</note>
    </ligand>
</feature>
<feature type="binding site" evidence="2">
    <location>
        <position position="290"/>
    </location>
    <ligand>
        <name>Mg(2+)</name>
        <dbReference type="ChEBI" id="CHEBI:18420"/>
        <label>1</label>
        <note>catalytic</note>
    </ligand>
</feature>
<dbReference type="InterPro" id="IPR000760">
    <property type="entry name" value="Inositol_monophosphatase-like"/>
</dbReference>
<dbReference type="Gene3D" id="3.40.190.80">
    <property type="match status" value="1"/>
</dbReference>
<evidence type="ECO:0000256" key="2">
    <source>
        <dbReference type="PIRSR" id="PIRSR600760-2"/>
    </source>
</evidence>
<evidence type="ECO:0000313" key="4">
    <source>
        <dbReference type="Proteomes" id="UP001165082"/>
    </source>
</evidence>
<evidence type="ECO:0000313" key="3">
    <source>
        <dbReference type="EMBL" id="GMI08454.1"/>
    </source>
</evidence>
<comment type="cofactor">
    <cofactor evidence="2">
        <name>Mg(2+)</name>
        <dbReference type="ChEBI" id="CHEBI:18420"/>
    </cofactor>
</comment>
<dbReference type="PANTHER" id="PTHR20854">
    <property type="entry name" value="INOSITOL MONOPHOSPHATASE"/>
    <property type="match status" value="1"/>
</dbReference>
<feature type="binding site" evidence="2">
    <location>
        <position position="105"/>
    </location>
    <ligand>
        <name>Mg(2+)</name>
        <dbReference type="ChEBI" id="CHEBI:18420"/>
        <label>1</label>
        <note>catalytic</note>
    </ligand>
</feature>
<comment type="similarity">
    <text evidence="1">Belongs to the inositol monophosphatase superfamily.</text>
</comment>
<dbReference type="GO" id="GO:0006020">
    <property type="term" value="P:inositol metabolic process"/>
    <property type="evidence" value="ECO:0007669"/>
    <property type="project" value="TreeGrafter"/>
</dbReference>